<sequence length="69" mass="7383">MPINHGFHAAMTARPGKGDELVEGWATPEAHRRFFATAEAQPLVAQLQPLLDGEPAYTDEMPIGGKAAV</sequence>
<dbReference type="InterPro" id="IPR011008">
    <property type="entry name" value="Dimeric_a/b-barrel"/>
</dbReference>
<protein>
    <submittedName>
        <fullName evidence="1">Uncharacterized protein</fullName>
    </submittedName>
</protein>
<dbReference type="EMBL" id="BOQN01000022">
    <property type="protein sequence ID" value="GIM90053.1"/>
    <property type="molecule type" value="Genomic_DNA"/>
</dbReference>
<evidence type="ECO:0000313" key="2">
    <source>
        <dbReference type="Proteomes" id="UP000677082"/>
    </source>
</evidence>
<evidence type="ECO:0000313" key="1">
    <source>
        <dbReference type="EMBL" id="GIM90053.1"/>
    </source>
</evidence>
<dbReference type="RefSeq" id="WP_213005998.1">
    <property type="nucleotide sequence ID" value="NZ_BOQN01000022.1"/>
</dbReference>
<comment type="caution">
    <text evidence="1">The sequence shown here is derived from an EMBL/GenBank/DDBJ whole genome shotgun (WGS) entry which is preliminary data.</text>
</comment>
<organism evidence="1 2">
    <name type="scientific">Paractinoplanes toevensis</name>
    <dbReference type="NCBI Taxonomy" id="571911"/>
    <lineage>
        <taxon>Bacteria</taxon>
        <taxon>Bacillati</taxon>
        <taxon>Actinomycetota</taxon>
        <taxon>Actinomycetes</taxon>
        <taxon>Micromonosporales</taxon>
        <taxon>Micromonosporaceae</taxon>
        <taxon>Paractinoplanes</taxon>
    </lineage>
</organism>
<dbReference type="AlphaFoldDB" id="A0A919T6H2"/>
<accession>A0A919T6H2</accession>
<reference evidence="1 2" key="1">
    <citation type="submission" date="2021-03" db="EMBL/GenBank/DDBJ databases">
        <title>Whole genome shotgun sequence of Actinoplanes toevensis NBRC 105298.</title>
        <authorList>
            <person name="Komaki H."/>
            <person name="Tamura T."/>
        </authorList>
    </citation>
    <scope>NUCLEOTIDE SEQUENCE [LARGE SCALE GENOMIC DNA]</scope>
    <source>
        <strain evidence="1 2">NBRC 105298</strain>
    </source>
</reference>
<proteinExistence type="predicted"/>
<name>A0A919T6H2_9ACTN</name>
<dbReference type="SUPFAM" id="SSF54909">
    <property type="entry name" value="Dimeric alpha+beta barrel"/>
    <property type="match status" value="1"/>
</dbReference>
<keyword evidence="2" id="KW-1185">Reference proteome</keyword>
<dbReference type="Proteomes" id="UP000677082">
    <property type="component" value="Unassembled WGS sequence"/>
</dbReference>
<gene>
    <name evidence="1" type="ORF">Ato02nite_018460</name>
</gene>